<keyword evidence="3" id="KW-1185">Reference proteome</keyword>
<comment type="caution">
    <text evidence="2">The sequence shown here is derived from an EMBL/GenBank/DDBJ whole genome shotgun (WGS) entry which is preliminary data.</text>
</comment>
<evidence type="ECO:0000313" key="3">
    <source>
        <dbReference type="Proteomes" id="UP000196655"/>
    </source>
</evidence>
<proteinExistence type="predicted"/>
<name>A0A211ZPZ9_9PROT</name>
<accession>A0A211ZPZ9</accession>
<dbReference type="InterPro" id="IPR032710">
    <property type="entry name" value="NTF2-like_dom_sf"/>
</dbReference>
<dbReference type="EMBL" id="NHON01000014">
    <property type="protein sequence ID" value="OWJ67353.1"/>
    <property type="molecule type" value="Genomic_DNA"/>
</dbReference>
<dbReference type="RefSeq" id="WP_088150905.1">
    <property type="nucleotide sequence ID" value="NZ_NHON01000014.1"/>
</dbReference>
<dbReference type="SUPFAM" id="SSF54427">
    <property type="entry name" value="NTF2-like"/>
    <property type="match status" value="1"/>
</dbReference>
<protein>
    <submittedName>
        <fullName evidence="2">Polyketide cyclase</fullName>
    </submittedName>
</protein>
<feature type="domain" description="SnoaL-like" evidence="1">
    <location>
        <begin position="12"/>
        <end position="120"/>
    </location>
</feature>
<reference evidence="3" key="1">
    <citation type="submission" date="2017-05" db="EMBL/GenBank/DDBJ databases">
        <authorList>
            <person name="Macchi M."/>
            <person name="Festa S."/>
            <person name="Coppotelli B.M."/>
            <person name="Morelli I.S."/>
        </authorList>
    </citation>
    <scope>NUCLEOTIDE SEQUENCE [LARGE SCALE GENOMIC DNA]</scope>
    <source>
        <strain evidence="3">I</strain>
    </source>
</reference>
<gene>
    <name evidence="2" type="ORF">BWR60_10195</name>
</gene>
<organism evidence="2 3">
    <name type="scientific">Inquilinus limosus</name>
    <dbReference type="NCBI Taxonomy" id="171674"/>
    <lineage>
        <taxon>Bacteria</taxon>
        <taxon>Pseudomonadati</taxon>
        <taxon>Pseudomonadota</taxon>
        <taxon>Alphaproteobacteria</taxon>
        <taxon>Rhodospirillales</taxon>
        <taxon>Rhodospirillaceae</taxon>
        <taxon>Inquilinus</taxon>
    </lineage>
</organism>
<dbReference type="OrthoDB" id="7375782at2"/>
<sequence>MTTDADIRRIYERWHETVRGRDLDGLMALYAEDAVLETPLILATLPELGSGVLRGQEPIRSFFAAGLRTLQSDLSRWYRTGTFYANGRQLVWEYPRETPEGDQVDLVEVMDLVGGLIAHHRVYWGWVGVRLLARIA</sequence>
<dbReference type="AlphaFoldDB" id="A0A211ZPZ9"/>
<dbReference type="Gene3D" id="3.10.450.50">
    <property type="match status" value="1"/>
</dbReference>
<evidence type="ECO:0000259" key="1">
    <source>
        <dbReference type="Pfam" id="PF12680"/>
    </source>
</evidence>
<dbReference type="Proteomes" id="UP000196655">
    <property type="component" value="Unassembled WGS sequence"/>
</dbReference>
<evidence type="ECO:0000313" key="2">
    <source>
        <dbReference type="EMBL" id="OWJ67353.1"/>
    </source>
</evidence>
<dbReference type="InterPro" id="IPR037401">
    <property type="entry name" value="SnoaL-like"/>
</dbReference>
<dbReference type="Pfam" id="PF12680">
    <property type="entry name" value="SnoaL_2"/>
    <property type="match status" value="1"/>
</dbReference>